<dbReference type="GO" id="GO:0008270">
    <property type="term" value="F:zinc ion binding"/>
    <property type="evidence" value="ECO:0007669"/>
    <property type="project" value="UniProtKB-KW"/>
</dbReference>
<dbReference type="SUPFAM" id="SSF57850">
    <property type="entry name" value="RING/U-box"/>
    <property type="match status" value="1"/>
</dbReference>
<dbReference type="EMBL" id="JABSTV010001249">
    <property type="protein sequence ID" value="KAH7962676.1"/>
    <property type="molecule type" value="Genomic_DNA"/>
</dbReference>
<dbReference type="InterPro" id="IPR017907">
    <property type="entry name" value="Znf_RING_CS"/>
</dbReference>
<dbReference type="OrthoDB" id="654191at2759"/>
<comment type="caution">
    <text evidence="9">The sequence shown here is derived from an EMBL/GenBank/DDBJ whole genome shotgun (WGS) entry which is preliminary data.</text>
</comment>
<dbReference type="InterPro" id="IPR011042">
    <property type="entry name" value="6-blade_b-propeller_TolB-like"/>
</dbReference>
<keyword evidence="1" id="KW-0479">Metal-binding</keyword>
<proteinExistence type="predicted"/>
<dbReference type="PROSITE" id="PS50089">
    <property type="entry name" value="ZF_RING_2"/>
    <property type="match status" value="1"/>
</dbReference>
<evidence type="ECO:0000256" key="6">
    <source>
        <dbReference type="PROSITE-ProRule" id="PRU00504"/>
    </source>
</evidence>
<dbReference type="SUPFAM" id="SSF101898">
    <property type="entry name" value="NHL repeat"/>
    <property type="match status" value="1"/>
</dbReference>
<keyword evidence="10" id="KW-1185">Reference proteome</keyword>
<evidence type="ECO:0000256" key="4">
    <source>
        <dbReference type="ARBA" id="ARBA00022833"/>
    </source>
</evidence>
<evidence type="ECO:0000256" key="3">
    <source>
        <dbReference type="ARBA" id="ARBA00022771"/>
    </source>
</evidence>
<dbReference type="Gene3D" id="3.30.40.10">
    <property type="entry name" value="Zinc/RING finger domain, C3HC4 (zinc finger)"/>
    <property type="match status" value="1"/>
</dbReference>
<dbReference type="OMA" id="MLNCQHT"/>
<keyword evidence="2" id="KW-0677">Repeat</keyword>
<dbReference type="InterPro" id="IPR013083">
    <property type="entry name" value="Znf_RING/FYVE/PHD"/>
</dbReference>
<dbReference type="SMART" id="SM00184">
    <property type="entry name" value="RING"/>
    <property type="match status" value="1"/>
</dbReference>
<dbReference type="Gene3D" id="2.120.10.30">
    <property type="entry name" value="TolB, C-terminal domain"/>
    <property type="match status" value="4"/>
</dbReference>
<dbReference type="Pfam" id="PF15227">
    <property type="entry name" value="zf-C3HC4_4"/>
    <property type="match status" value="1"/>
</dbReference>
<feature type="region of interest" description="Disordered" evidence="7">
    <location>
        <begin position="414"/>
        <end position="459"/>
    </location>
</feature>
<feature type="repeat" description="NHL" evidence="6">
    <location>
        <begin position="572"/>
        <end position="615"/>
    </location>
</feature>
<keyword evidence="3 5" id="KW-0863">Zinc-finger</keyword>
<evidence type="ECO:0000256" key="7">
    <source>
        <dbReference type="SAM" id="MobiDB-lite"/>
    </source>
</evidence>
<dbReference type="VEuPathDB" id="VectorBase:RSAN_036032"/>
<dbReference type="Proteomes" id="UP000821837">
    <property type="component" value="Chromosome 3"/>
</dbReference>
<dbReference type="AlphaFoldDB" id="A0A9D4Q1H8"/>
<feature type="repeat" description="NHL" evidence="6">
    <location>
        <begin position="524"/>
        <end position="568"/>
    </location>
</feature>
<feature type="domain" description="RING-type" evidence="8">
    <location>
        <begin position="158"/>
        <end position="200"/>
    </location>
</feature>
<dbReference type="GO" id="GO:0043161">
    <property type="term" value="P:proteasome-mediated ubiquitin-dependent protein catabolic process"/>
    <property type="evidence" value="ECO:0007669"/>
    <property type="project" value="TreeGrafter"/>
</dbReference>
<dbReference type="PANTHER" id="PTHR24104">
    <property type="entry name" value="E3 UBIQUITIN-PROTEIN LIGASE NHLRC1-RELATED"/>
    <property type="match status" value="1"/>
</dbReference>
<dbReference type="FunFam" id="2.120.10.30:FF:000144">
    <property type="entry name" value="Nhl repeat-containing protein, putative"/>
    <property type="match status" value="1"/>
</dbReference>
<accession>A0A9D4Q1H8</accession>
<feature type="compositionally biased region" description="Low complexity" evidence="7">
    <location>
        <begin position="100"/>
        <end position="112"/>
    </location>
</feature>
<dbReference type="PROSITE" id="PS00518">
    <property type="entry name" value="ZF_RING_1"/>
    <property type="match status" value="1"/>
</dbReference>
<feature type="compositionally biased region" description="Polar residues" evidence="7">
    <location>
        <begin position="79"/>
        <end position="99"/>
    </location>
</feature>
<gene>
    <name evidence="9" type="ORF">HPB52_017389</name>
</gene>
<name>A0A9D4Q1H8_RHISA</name>
<evidence type="ECO:0000313" key="10">
    <source>
        <dbReference type="Proteomes" id="UP000821837"/>
    </source>
</evidence>
<feature type="repeat" description="NHL" evidence="6">
    <location>
        <begin position="632"/>
        <end position="670"/>
    </location>
</feature>
<dbReference type="GO" id="GO:0000209">
    <property type="term" value="P:protein polyubiquitination"/>
    <property type="evidence" value="ECO:0007669"/>
    <property type="project" value="TreeGrafter"/>
</dbReference>
<protein>
    <recommendedName>
        <fullName evidence="8">RING-type domain-containing protein</fullName>
    </recommendedName>
</protein>
<dbReference type="PROSITE" id="PS51125">
    <property type="entry name" value="NHL"/>
    <property type="match status" value="5"/>
</dbReference>
<feature type="repeat" description="NHL" evidence="6">
    <location>
        <begin position="674"/>
        <end position="717"/>
    </location>
</feature>
<feature type="repeat" description="NHL" evidence="6">
    <location>
        <begin position="721"/>
        <end position="761"/>
    </location>
</feature>
<dbReference type="InterPro" id="IPR050952">
    <property type="entry name" value="TRIM-NHL_E3_ligases"/>
</dbReference>
<feature type="compositionally biased region" description="Low complexity" evidence="7">
    <location>
        <begin position="28"/>
        <end position="78"/>
    </location>
</feature>
<reference evidence="9" key="2">
    <citation type="submission" date="2021-09" db="EMBL/GenBank/DDBJ databases">
        <authorList>
            <person name="Jia N."/>
            <person name="Wang J."/>
            <person name="Shi W."/>
            <person name="Du L."/>
            <person name="Sun Y."/>
            <person name="Zhan W."/>
            <person name="Jiang J."/>
            <person name="Wang Q."/>
            <person name="Zhang B."/>
            <person name="Ji P."/>
            <person name="Sakyi L.B."/>
            <person name="Cui X."/>
            <person name="Yuan T."/>
            <person name="Jiang B."/>
            <person name="Yang W."/>
            <person name="Lam T.T.-Y."/>
            <person name="Chang Q."/>
            <person name="Ding S."/>
            <person name="Wang X."/>
            <person name="Zhu J."/>
            <person name="Ruan X."/>
            <person name="Zhao L."/>
            <person name="Wei J."/>
            <person name="Que T."/>
            <person name="Du C."/>
            <person name="Cheng J."/>
            <person name="Dai P."/>
            <person name="Han X."/>
            <person name="Huang E."/>
            <person name="Gao Y."/>
            <person name="Liu J."/>
            <person name="Shao H."/>
            <person name="Ye R."/>
            <person name="Li L."/>
            <person name="Wei W."/>
            <person name="Wang X."/>
            <person name="Wang C."/>
            <person name="Huo Q."/>
            <person name="Li W."/>
            <person name="Guo W."/>
            <person name="Chen H."/>
            <person name="Chen S."/>
            <person name="Zhou L."/>
            <person name="Zhou L."/>
            <person name="Ni X."/>
            <person name="Tian J."/>
            <person name="Zhou Y."/>
            <person name="Sheng Y."/>
            <person name="Liu T."/>
            <person name="Pan Y."/>
            <person name="Xia L."/>
            <person name="Li J."/>
            <person name="Zhao F."/>
            <person name="Cao W."/>
        </authorList>
    </citation>
    <scope>NUCLEOTIDE SEQUENCE</scope>
    <source>
        <strain evidence="9">Rsan-2018</strain>
        <tissue evidence="9">Larvae</tissue>
    </source>
</reference>
<evidence type="ECO:0000256" key="1">
    <source>
        <dbReference type="ARBA" id="ARBA00022723"/>
    </source>
</evidence>
<sequence>MEVRTAPATPTCSPAVHPVSDYRSHFNSPSTSGGAPASSAPPSTPATGSYQASHHSSSNGTSSSASAESIPAISQSSATPTSVLSHSPQNGFHSSTATLNGSVNGHSVGSHSPVDATNGPTPLHVNGNSGGGDAAQRQASITILSSKGTESLKEMVQCPICLDRLHRPKMLPCQHTFCFLCLQNSVMSADASRLRCAKCRTEVLLPKEGISGFPSSIHLQNILDLLESDYASMDELLQCCGCQTVSGSSVFCEHCKLSYCSLCMARHVEELAKQLGHIADQLDATVDKITLRYKKFESSQSDIQSKVCLEAEKRVRKIRDLEAQLLLRVETAKAAEETGLHDVVQKVRAAATGARLFSSKGFDAAQDPNEKIRAFMKLHQDAGDALSEVTTVGNTQLSFDAEAFSVTIVCRTDAAEDEAEPPGSPSGSPETTQNSASLPAIALNTPGPPATEPNQSKVEQQRVAADAQSRLYRSKSFLTRMRLGNGLVQRPSGVAVSPWSSEIFVVSMDNHKVFTFDSTTGRFLRSFGSRGQQEGEFLCPFGIALSPIDQEILITDKWKHCIHVFDRDGNFLRQIGMKGRSAGHFRSPESICVDNAGRIYVCDTCNHRIQVLDHDGIFLREIGTHAQPENAFNRSRSMFQEPTGVAVSADGQRVVVCDFGSHRVHVFSSVGEHLHTFGQKGALKGHFMHPECVAVDGRGFILVGDSGNGRVQICRPDGRHVRTFGNKGSSSGQFSWISGIAITAQNEVVVCDFKNHSVQVF</sequence>
<dbReference type="PANTHER" id="PTHR24104:SF25">
    <property type="entry name" value="PROTEIN LIN-41"/>
    <property type="match status" value="1"/>
</dbReference>
<evidence type="ECO:0000313" key="9">
    <source>
        <dbReference type="EMBL" id="KAH7962676.1"/>
    </source>
</evidence>
<keyword evidence="4" id="KW-0862">Zinc</keyword>
<dbReference type="Pfam" id="PF01436">
    <property type="entry name" value="NHL"/>
    <property type="match status" value="4"/>
</dbReference>
<reference evidence="9" key="1">
    <citation type="journal article" date="2020" name="Cell">
        <title>Large-Scale Comparative Analyses of Tick Genomes Elucidate Their Genetic Diversity and Vector Capacities.</title>
        <authorList>
            <consortium name="Tick Genome and Microbiome Consortium (TIGMIC)"/>
            <person name="Jia N."/>
            <person name="Wang J."/>
            <person name="Shi W."/>
            <person name="Du L."/>
            <person name="Sun Y."/>
            <person name="Zhan W."/>
            <person name="Jiang J.F."/>
            <person name="Wang Q."/>
            <person name="Zhang B."/>
            <person name="Ji P."/>
            <person name="Bell-Sakyi L."/>
            <person name="Cui X.M."/>
            <person name="Yuan T.T."/>
            <person name="Jiang B.G."/>
            <person name="Yang W.F."/>
            <person name="Lam T.T."/>
            <person name="Chang Q.C."/>
            <person name="Ding S.J."/>
            <person name="Wang X.J."/>
            <person name="Zhu J.G."/>
            <person name="Ruan X.D."/>
            <person name="Zhao L."/>
            <person name="Wei J.T."/>
            <person name="Ye R.Z."/>
            <person name="Que T.C."/>
            <person name="Du C.H."/>
            <person name="Zhou Y.H."/>
            <person name="Cheng J.X."/>
            <person name="Dai P.F."/>
            <person name="Guo W.B."/>
            <person name="Han X.H."/>
            <person name="Huang E.J."/>
            <person name="Li L.F."/>
            <person name="Wei W."/>
            <person name="Gao Y.C."/>
            <person name="Liu J.Z."/>
            <person name="Shao H.Z."/>
            <person name="Wang X."/>
            <person name="Wang C.C."/>
            <person name="Yang T.C."/>
            <person name="Huo Q.B."/>
            <person name="Li W."/>
            <person name="Chen H.Y."/>
            <person name="Chen S.E."/>
            <person name="Zhou L.G."/>
            <person name="Ni X.B."/>
            <person name="Tian J.H."/>
            <person name="Sheng Y."/>
            <person name="Liu T."/>
            <person name="Pan Y.S."/>
            <person name="Xia L.Y."/>
            <person name="Li J."/>
            <person name="Zhao F."/>
            <person name="Cao W.C."/>
        </authorList>
    </citation>
    <scope>NUCLEOTIDE SEQUENCE</scope>
    <source>
        <strain evidence="9">Rsan-2018</strain>
    </source>
</reference>
<evidence type="ECO:0000256" key="2">
    <source>
        <dbReference type="ARBA" id="ARBA00022737"/>
    </source>
</evidence>
<dbReference type="GO" id="GO:0061630">
    <property type="term" value="F:ubiquitin protein ligase activity"/>
    <property type="evidence" value="ECO:0007669"/>
    <property type="project" value="TreeGrafter"/>
</dbReference>
<organism evidence="9 10">
    <name type="scientific">Rhipicephalus sanguineus</name>
    <name type="common">Brown dog tick</name>
    <name type="synonym">Ixodes sanguineus</name>
    <dbReference type="NCBI Taxonomy" id="34632"/>
    <lineage>
        <taxon>Eukaryota</taxon>
        <taxon>Metazoa</taxon>
        <taxon>Ecdysozoa</taxon>
        <taxon>Arthropoda</taxon>
        <taxon>Chelicerata</taxon>
        <taxon>Arachnida</taxon>
        <taxon>Acari</taxon>
        <taxon>Parasitiformes</taxon>
        <taxon>Ixodida</taxon>
        <taxon>Ixodoidea</taxon>
        <taxon>Ixodidae</taxon>
        <taxon>Rhipicephalinae</taxon>
        <taxon>Rhipicephalus</taxon>
        <taxon>Rhipicephalus</taxon>
    </lineage>
</organism>
<feature type="region of interest" description="Disordered" evidence="7">
    <location>
        <begin position="1"/>
        <end position="134"/>
    </location>
</feature>
<evidence type="ECO:0000259" key="8">
    <source>
        <dbReference type="PROSITE" id="PS50089"/>
    </source>
</evidence>
<evidence type="ECO:0000256" key="5">
    <source>
        <dbReference type="PROSITE-ProRule" id="PRU00175"/>
    </source>
</evidence>
<dbReference type="InterPro" id="IPR001258">
    <property type="entry name" value="NHL_repeat"/>
</dbReference>
<dbReference type="InterPro" id="IPR001841">
    <property type="entry name" value="Znf_RING"/>
</dbReference>